<reference evidence="2" key="1">
    <citation type="journal article" date="2022" name="Nat. Commun.">
        <title>Chromosome evolution and the genetic basis of agronomically important traits in greater yam.</title>
        <authorList>
            <person name="Bredeson J.V."/>
            <person name="Lyons J.B."/>
            <person name="Oniyinde I.O."/>
            <person name="Okereke N.R."/>
            <person name="Kolade O."/>
            <person name="Nnabue I."/>
            <person name="Nwadili C.O."/>
            <person name="Hribova E."/>
            <person name="Parker M."/>
            <person name="Nwogha J."/>
            <person name="Shu S."/>
            <person name="Carlson J."/>
            <person name="Kariba R."/>
            <person name="Muthemba S."/>
            <person name="Knop K."/>
            <person name="Barton G.J."/>
            <person name="Sherwood A.V."/>
            <person name="Lopez-Montes A."/>
            <person name="Asiedu R."/>
            <person name="Jamnadass R."/>
            <person name="Muchugi A."/>
            <person name="Goodstein D."/>
            <person name="Egesi C.N."/>
            <person name="Featherston J."/>
            <person name="Asfaw A."/>
            <person name="Simpson G.G."/>
            <person name="Dolezel J."/>
            <person name="Hendre P.S."/>
            <person name="Van Deynze A."/>
            <person name="Kumar P.L."/>
            <person name="Obidiegwu J.E."/>
            <person name="Bhattacharjee R."/>
            <person name="Rokhsar D.S."/>
        </authorList>
    </citation>
    <scope>NUCLEOTIDE SEQUENCE [LARGE SCALE GENOMIC DNA]</scope>
    <source>
        <strain evidence="2">cv. TDa95/00328</strain>
    </source>
</reference>
<comment type="caution">
    <text evidence="1">The sequence shown here is derived from an EMBL/GenBank/DDBJ whole genome shotgun (WGS) entry which is preliminary data.</text>
</comment>
<evidence type="ECO:0000313" key="2">
    <source>
        <dbReference type="Proteomes" id="UP000827976"/>
    </source>
</evidence>
<protein>
    <submittedName>
        <fullName evidence="1">Uncharacterized protein</fullName>
    </submittedName>
</protein>
<dbReference type="EMBL" id="CM037011">
    <property type="protein sequence ID" value="KAH7692756.1"/>
    <property type="molecule type" value="Genomic_DNA"/>
</dbReference>
<evidence type="ECO:0000313" key="1">
    <source>
        <dbReference type="EMBL" id="KAH7692756.1"/>
    </source>
</evidence>
<accession>A0ACB7WW79</accession>
<name>A0ACB7WW79_DIOAL</name>
<dbReference type="Proteomes" id="UP000827976">
    <property type="component" value="Chromosome 1"/>
</dbReference>
<gene>
    <name evidence="1" type="ORF">IHE45_01G086400</name>
</gene>
<proteinExistence type="predicted"/>
<sequence>MHVMGSSINMIDYLPDTTSITNFKMEVLFGAALMDKLHLVQAPLLVQRDLIARISGSNVHQSLESQLHTNLVLTSTHSLKQTKKIENVEASNCSQEERTDKGLGLWVGRYNSFPGGSKCRSMVFGDATVSVHLLSKV</sequence>
<keyword evidence="2" id="KW-1185">Reference proteome</keyword>
<organism evidence="1 2">
    <name type="scientific">Dioscorea alata</name>
    <name type="common">Purple yam</name>
    <dbReference type="NCBI Taxonomy" id="55571"/>
    <lineage>
        <taxon>Eukaryota</taxon>
        <taxon>Viridiplantae</taxon>
        <taxon>Streptophyta</taxon>
        <taxon>Embryophyta</taxon>
        <taxon>Tracheophyta</taxon>
        <taxon>Spermatophyta</taxon>
        <taxon>Magnoliopsida</taxon>
        <taxon>Liliopsida</taxon>
        <taxon>Dioscoreales</taxon>
        <taxon>Dioscoreaceae</taxon>
        <taxon>Dioscorea</taxon>
    </lineage>
</organism>